<name>A0A231V331_9HYPH</name>
<dbReference type="GO" id="GO:0003723">
    <property type="term" value="F:RNA binding"/>
    <property type="evidence" value="ECO:0007669"/>
    <property type="project" value="UniProtKB-KW"/>
</dbReference>
<dbReference type="PROSITE" id="PS50889">
    <property type="entry name" value="S4"/>
    <property type="match status" value="1"/>
</dbReference>
<proteinExistence type="predicted"/>
<dbReference type="EMBL" id="NBYO01000001">
    <property type="protein sequence ID" value="OXT02547.1"/>
    <property type="molecule type" value="Genomic_DNA"/>
</dbReference>
<organism evidence="3 4">
    <name type="scientific">Notoacmeibacter marinus</name>
    <dbReference type="NCBI Taxonomy" id="1876515"/>
    <lineage>
        <taxon>Bacteria</taxon>
        <taxon>Pseudomonadati</taxon>
        <taxon>Pseudomonadota</taxon>
        <taxon>Alphaproteobacteria</taxon>
        <taxon>Hyphomicrobiales</taxon>
        <taxon>Notoacmeibacteraceae</taxon>
        <taxon>Notoacmeibacter</taxon>
    </lineage>
</organism>
<evidence type="ECO:0000256" key="1">
    <source>
        <dbReference type="PROSITE-ProRule" id="PRU00182"/>
    </source>
</evidence>
<keyword evidence="4" id="KW-1185">Reference proteome</keyword>
<dbReference type="AlphaFoldDB" id="A0A231V331"/>
<dbReference type="CDD" id="cd00165">
    <property type="entry name" value="S4"/>
    <property type="match status" value="1"/>
</dbReference>
<protein>
    <submittedName>
        <fullName evidence="3">RNA-binding protein</fullName>
    </submittedName>
</protein>
<dbReference type="SUPFAM" id="SSF55174">
    <property type="entry name" value="Alpha-L RNA-binding motif"/>
    <property type="match status" value="1"/>
</dbReference>
<dbReference type="InterPro" id="IPR002942">
    <property type="entry name" value="S4_RNA-bd"/>
</dbReference>
<feature type="domain" description="RNA-binding S4" evidence="2">
    <location>
        <begin position="4"/>
        <end position="68"/>
    </location>
</feature>
<dbReference type="OrthoDB" id="9797176at2"/>
<comment type="caution">
    <text evidence="3">The sequence shown here is derived from an EMBL/GenBank/DDBJ whole genome shotgun (WGS) entry which is preliminary data.</text>
</comment>
<dbReference type="Pfam" id="PF01479">
    <property type="entry name" value="S4"/>
    <property type="match status" value="1"/>
</dbReference>
<gene>
    <name evidence="3" type="ORF">B7H23_06555</name>
</gene>
<keyword evidence="1" id="KW-0694">RNA-binding</keyword>
<evidence type="ECO:0000313" key="3">
    <source>
        <dbReference type="EMBL" id="OXT02547.1"/>
    </source>
</evidence>
<dbReference type="SMART" id="SM00363">
    <property type="entry name" value="S4"/>
    <property type="match status" value="1"/>
</dbReference>
<dbReference type="InterPro" id="IPR036986">
    <property type="entry name" value="S4_RNA-bd_sf"/>
</dbReference>
<reference evidence="4" key="1">
    <citation type="journal article" date="2017" name="Int. J. Syst. Evol. Microbiol.">
        <title>Notoacmeibacter marinus gen. nov., sp. nov., isolated from the gut of a limpet and proposal of Notoacmeibacteraceae fam. nov. in the order Rhizobiales of the class Alphaproteobacteria.</title>
        <authorList>
            <person name="Huang Z."/>
            <person name="Guo F."/>
            <person name="Lai Q."/>
        </authorList>
    </citation>
    <scope>NUCLEOTIDE SEQUENCE [LARGE SCALE GENOMIC DNA]</scope>
    <source>
        <strain evidence="4">XMTR2A4</strain>
    </source>
</reference>
<dbReference type="Gene3D" id="3.10.290.10">
    <property type="entry name" value="RNA-binding S4 domain"/>
    <property type="match status" value="1"/>
</dbReference>
<sequence length="98" mass="11024">MRSQRLDRWLYFARISKSRTLAQKLCQAGHVRINRDKVRSGAKAVRPGDVLTLSLPSRVRVLKIAALGDRRGPAAEAQTLYEDMTPASPSPQLFPPRR</sequence>
<evidence type="ECO:0000259" key="2">
    <source>
        <dbReference type="SMART" id="SM00363"/>
    </source>
</evidence>
<evidence type="ECO:0000313" key="4">
    <source>
        <dbReference type="Proteomes" id="UP000215405"/>
    </source>
</evidence>
<accession>A0A231V331</accession>
<dbReference type="Proteomes" id="UP000215405">
    <property type="component" value="Unassembled WGS sequence"/>
</dbReference>